<dbReference type="STRING" id="5353.A0A1Q3EQT5"/>
<keyword evidence="9" id="KW-1185">Reference proteome</keyword>
<comment type="subcellular location">
    <subcellularLocation>
        <location evidence="1">Nucleus</location>
    </subcellularLocation>
</comment>
<organism evidence="8 9">
    <name type="scientific">Lentinula edodes</name>
    <name type="common">Shiitake mushroom</name>
    <name type="synonym">Lentinus edodes</name>
    <dbReference type="NCBI Taxonomy" id="5353"/>
    <lineage>
        <taxon>Eukaryota</taxon>
        <taxon>Fungi</taxon>
        <taxon>Dikarya</taxon>
        <taxon>Basidiomycota</taxon>
        <taxon>Agaricomycotina</taxon>
        <taxon>Agaricomycetes</taxon>
        <taxon>Agaricomycetidae</taxon>
        <taxon>Agaricales</taxon>
        <taxon>Marasmiineae</taxon>
        <taxon>Omphalotaceae</taxon>
        <taxon>Lentinula</taxon>
    </lineage>
</organism>
<reference evidence="8 9" key="2">
    <citation type="submission" date="2017-02" db="EMBL/GenBank/DDBJ databases">
        <title>A genome survey and senescence transcriptome analysis in Lentinula edodes.</title>
        <authorList>
            <person name="Sakamoto Y."/>
            <person name="Nakade K."/>
            <person name="Sato S."/>
            <person name="Yoshida Y."/>
            <person name="Miyazaki K."/>
            <person name="Natsume S."/>
            <person name="Konno N."/>
        </authorList>
    </citation>
    <scope>NUCLEOTIDE SEQUENCE [LARGE SCALE GENOMIC DNA]</scope>
    <source>
        <strain evidence="8 9">NBRC 111202</strain>
    </source>
</reference>
<keyword evidence="5" id="KW-0539">Nucleus</keyword>
<dbReference type="GO" id="GO:0008270">
    <property type="term" value="F:zinc ion binding"/>
    <property type="evidence" value="ECO:0007669"/>
    <property type="project" value="UniProtKB-KW"/>
</dbReference>
<gene>
    <name evidence="8" type="ORF">LENED_011729</name>
</gene>
<feature type="compositionally biased region" description="Polar residues" evidence="6">
    <location>
        <begin position="235"/>
        <end position="248"/>
    </location>
</feature>
<feature type="compositionally biased region" description="Polar residues" evidence="6">
    <location>
        <begin position="88"/>
        <end position="119"/>
    </location>
</feature>
<comment type="caution">
    <text evidence="8">The sequence shown here is derived from an EMBL/GenBank/DDBJ whole genome shotgun (WGS) entry which is preliminary data.</text>
</comment>
<dbReference type="EMBL" id="BDGU01001130">
    <property type="protein sequence ID" value="GAW09566.1"/>
    <property type="molecule type" value="Genomic_DNA"/>
</dbReference>
<dbReference type="AlphaFoldDB" id="A0A1Q3EQT5"/>
<dbReference type="PANTHER" id="PTHR13173:SF10">
    <property type="entry name" value="WW DOMAIN-BINDING PROTEIN 4"/>
    <property type="match status" value="1"/>
</dbReference>
<feature type="domain" description="Matrin-type" evidence="7">
    <location>
        <begin position="11"/>
        <end position="42"/>
    </location>
</feature>
<dbReference type="InterPro" id="IPR013085">
    <property type="entry name" value="U1-CZ_Znf_C2H2"/>
</dbReference>
<accession>A0A1Q3EQT5</accession>
<protein>
    <submittedName>
        <fullName evidence="8">Formin binding</fullName>
    </submittedName>
</protein>
<feature type="region of interest" description="Disordered" evidence="6">
    <location>
        <begin position="45"/>
        <end position="65"/>
    </location>
</feature>
<feature type="compositionally biased region" description="Basic and acidic residues" evidence="6">
    <location>
        <begin position="267"/>
        <end position="276"/>
    </location>
</feature>
<proteinExistence type="predicted"/>
<keyword evidence="4" id="KW-0862">Zinc</keyword>
<evidence type="ECO:0000259" key="7">
    <source>
        <dbReference type="PROSITE" id="PS50171"/>
    </source>
</evidence>
<evidence type="ECO:0000256" key="6">
    <source>
        <dbReference type="SAM" id="MobiDB-lite"/>
    </source>
</evidence>
<evidence type="ECO:0000256" key="1">
    <source>
        <dbReference type="ARBA" id="ARBA00004123"/>
    </source>
</evidence>
<evidence type="ECO:0000256" key="5">
    <source>
        <dbReference type="ARBA" id="ARBA00023242"/>
    </source>
</evidence>
<dbReference type="Gene3D" id="3.30.160.60">
    <property type="entry name" value="Classic Zinc Finger"/>
    <property type="match status" value="1"/>
</dbReference>
<dbReference type="PANTHER" id="PTHR13173">
    <property type="entry name" value="WW DOMAIN BINDING PROTEIN 4"/>
    <property type="match status" value="1"/>
</dbReference>
<sequence>MSEYWISKKKYFCKYCEIYIADDAPSRQHHENGLRHQGNRERYIRGIYKDGEKKGREREEEKREMGRVELAAQAAYSQDISAGLAKASGSTLAQKPAPQTSKTKNSKPSNPFTNYSSPASLGYVDPDAESAAAEAALRQSQGIAGEWQVVESKTTPLKRTADEQQPLDYDDDARSFKLRKKTLRSGLGEVYDPGVISLKPKPKPQQNVEEVVKKEEEEEDKPKWSTVKWKRATEAASSLTEPANNDNDPTQKIEIKSEPSESSTTTKTEEKGKDEVITPPPSTLAPTPSMFRKRKVTSGSGSRCIINSGRMILERTEPRLSMHRIALGLQVSLHRL</sequence>
<dbReference type="InterPro" id="IPR000690">
    <property type="entry name" value="Matrin/U1-C_Znf_C2H2"/>
</dbReference>
<reference evidence="8 9" key="1">
    <citation type="submission" date="2016-08" db="EMBL/GenBank/DDBJ databases">
        <authorList>
            <consortium name="Lentinula edodes genome sequencing consortium"/>
            <person name="Sakamoto Y."/>
            <person name="Nakade K."/>
            <person name="Sato S."/>
            <person name="Yoshida Y."/>
            <person name="Miyazaki K."/>
            <person name="Natsume S."/>
            <person name="Konno N."/>
        </authorList>
    </citation>
    <scope>NUCLEOTIDE SEQUENCE [LARGE SCALE GENOMIC DNA]</scope>
    <source>
        <strain evidence="8 9">NBRC 111202</strain>
    </source>
</reference>
<keyword evidence="3" id="KW-0863">Zinc-finger</keyword>
<keyword evidence="2" id="KW-0479">Metal-binding</keyword>
<dbReference type="SUPFAM" id="SSF57667">
    <property type="entry name" value="beta-beta-alpha zinc fingers"/>
    <property type="match status" value="1"/>
</dbReference>
<dbReference type="Proteomes" id="UP000188533">
    <property type="component" value="Unassembled WGS sequence"/>
</dbReference>
<feature type="region of interest" description="Disordered" evidence="6">
    <location>
        <begin position="86"/>
        <end position="174"/>
    </location>
</feature>
<name>A0A1Q3EQT5_LENED</name>
<feature type="region of interest" description="Disordered" evidence="6">
    <location>
        <begin position="191"/>
        <end position="303"/>
    </location>
</feature>
<dbReference type="InterPro" id="IPR040023">
    <property type="entry name" value="WBP4"/>
</dbReference>
<dbReference type="InterPro" id="IPR003604">
    <property type="entry name" value="Matrin/U1-like-C_Znf_C2H2"/>
</dbReference>
<feature type="compositionally biased region" description="Basic and acidic residues" evidence="6">
    <location>
        <begin position="249"/>
        <end position="259"/>
    </location>
</feature>
<evidence type="ECO:0000256" key="2">
    <source>
        <dbReference type="ARBA" id="ARBA00022723"/>
    </source>
</evidence>
<evidence type="ECO:0000313" key="8">
    <source>
        <dbReference type="EMBL" id="GAW09566.1"/>
    </source>
</evidence>
<dbReference type="GO" id="GO:0071011">
    <property type="term" value="C:precatalytic spliceosome"/>
    <property type="evidence" value="ECO:0007669"/>
    <property type="project" value="TreeGrafter"/>
</dbReference>
<dbReference type="SMART" id="SM00451">
    <property type="entry name" value="ZnF_U1"/>
    <property type="match status" value="1"/>
</dbReference>
<feature type="compositionally biased region" description="Basic and acidic residues" evidence="6">
    <location>
        <begin position="210"/>
        <end position="223"/>
    </location>
</feature>
<evidence type="ECO:0000256" key="4">
    <source>
        <dbReference type="ARBA" id="ARBA00022833"/>
    </source>
</evidence>
<dbReference type="Pfam" id="PF06220">
    <property type="entry name" value="zf-U1"/>
    <property type="match status" value="1"/>
</dbReference>
<dbReference type="InterPro" id="IPR036236">
    <property type="entry name" value="Znf_C2H2_sf"/>
</dbReference>
<evidence type="ECO:0000313" key="9">
    <source>
        <dbReference type="Proteomes" id="UP000188533"/>
    </source>
</evidence>
<dbReference type="GO" id="GO:0003723">
    <property type="term" value="F:RNA binding"/>
    <property type="evidence" value="ECO:0007669"/>
    <property type="project" value="TreeGrafter"/>
</dbReference>
<dbReference type="GO" id="GO:0000398">
    <property type="term" value="P:mRNA splicing, via spliceosome"/>
    <property type="evidence" value="ECO:0007669"/>
    <property type="project" value="InterPro"/>
</dbReference>
<evidence type="ECO:0000256" key="3">
    <source>
        <dbReference type="ARBA" id="ARBA00022771"/>
    </source>
</evidence>
<dbReference type="PROSITE" id="PS50171">
    <property type="entry name" value="ZF_MATRIN"/>
    <property type="match status" value="1"/>
</dbReference>